<evidence type="ECO:0000313" key="1">
    <source>
        <dbReference type="EMBL" id="KAI4381249.1"/>
    </source>
</evidence>
<organism evidence="1 2">
    <name type="scientific">Melastoma candidum</name>
    <dbReference type="NCBI Taxonomy" id="119954"/>
    <lineage>
        <taxon>Eukaryota</taxon>
        <taxon>Viridiplantae</taxon>
        <taxon>Streptophyta</taxon>
        <taxon>Embryophyta</taxon>
        <taxon>Tracheophyta</taxon>
        <taxon>Spermatophyta</taxon>
        <taxon>Magnoliopsida</taxon>
        <taxon>eudicotyledons</taxon>
        <taxon>Gunneridae</taxon>
        <taxon>Pentapetalae</taxon>
        <taxon>rosids</taxon>
        <taxon>malvids</taxon>
        <taxon>Myrtales</taxon>
        <taxon>Melastomataceae</taxon>
        <taxon>Melastomatoideae</taxon>
        <taxon>Melastomateae</taxon>
        <taxon>Melastoma</taxon>
    </lineage>
</organism>
<proteinExistence type="predicted"/>
<evidence type="ECO:0000313" key="2">
    <source>
        <dbReference type="Proteomes" id="UP001057402"/>
    </source>
</evidence>
<dbReference type="EMBL" id="CM042882">
    <property type="protein sequence ID" value="KAI4381249.1"/>
    <property type="molecule type" value="Genomic_DNA"/>
</dbReference>
<name>A0ACB9RQY9_9MYRT</name>
<keyword evidence="2" id="KW-1185">Reference proteome</keyword>
<reference evidence="2" key="1">
    <citation type="journal article" date="2023" name="Front. Plant Sci.">
        <title>Chromosomal-level genome assembly of Melastoma candidum provides insights into trichome evolution.</title>
        <authorList>
            <person name="Zhong Y."/>
            <person name="Wu W."/>
            <person name="Sun C."/>
            <person name="Zou P."/>
            <person name="Liu Y."/>
            <person name="Dai S."/>
            <person name="Zhou R."/>
        </authorList>
    </citation>
    <scope>NUCLEOTIDE SEQUENCE [LARGE SCALE GENOMIC DNA]</scope>
</reference>
<accession>A0ACB9RQY9</accession>
<dbReference type="Proteomes" id="UP001057402">
    <property type="component" value="Chromosome 3"/>
</dbReference>
<protein>
    <submittedName>
        <fullName evidence="1">Uncharacterized protein</fullName>
    </submittedName>
</protein>
<comment type="caution">
    <text evidence="1">The sequence shown here is derived from an EMBL/GenBank/DDBJ whole genome shotgun (WGS) entry which is preliminary data.</text>
</comment>
<sequence>MDSNFLMNSHHQPQDGVPRTTGDCSVPLLGQGGLARYHSAPTSCLSDFDFLSRPSSPETERILQRFISGTAESVERAVQSGNGELPMPMKREETGEGYVEQGRYSSHVSRDVAMGYMVAGGGTEATKVVPMKGGYVPSRLARHSSSPAGLFDDINIDGQKASRFNGTMSPIHEIGRKNMIEARANSSSYLPGFPISSLDDLMNPGDLFSKRQRGGDADVDALSGQIAEELEEEEKRRTWRLAHHLSLPPKKKKKSADTTGMAVEGFLQLQQESVPCKVRAKRGCATHPRSIAERVRRTKISERIRKLQELVPNMDKQTNTADMLDLAVEYIKELQGRVKALTENQARCTCSNSNFS</sequence>
<gene>
    <name evidence="1" type="ORF">MLD38_007341</name>
</gene>